<evidence type="ECO:0000256" key="4">
    <source>
        <dbReference type="SAM" id="MobiDB-lite"/>
    </source>
</evidence>
<keyword evidence="7" id="KW-1185">Reference proteome</keyword>
<dbReference type="Proteomes" id="UP000515908">
    <property type="component" value="Chromosome 14"/>
</dbReference>
<proteinExistence type="predicted"/>
<feature type="domain" description="RRM" evidence="5">
    <location>
        <begin position="123"/>
        <end position="201"/>
    </location>
</feature>
<dbReference type="Pfam" id="PF00076">
    <property type="entry name" value="RRM_1"/>
    <property type="match status" value="1"/>
</dbReference>
<evidence type="ECO:0000313" key="6">
    <source>
        <dbReference type="EMBL" id="CAD2219428.1"/>
    </source>
</evidence>
<keyword evidence="3" id="KW-0694">RNA-binding</keyword>
<dbReference type="EMBL" id="LR877158">
    <property type="protein sequence ID" value="CAD2219428.1"/>
    <property type="molecule type" value="Genomic_DNA"/>
</dbReference>
<dbReference type="GO" id="GO:0003729">
    <property type="term" value="F:mRNA binding"/>
    <property type="evidence" value="ECO:0007669"/>
    <property type="project" value="TreeGrafter"/>
</dbReference>
<dbReference type="PANTHER" id="PTHR13952:SF6">
    <property type="entry name" value="U11_U12 SMALL NUCLEAR RIBONUCLEOPROTEIN 35 KDA PROTEIN"/>
    <property type="match status" value="1"/>
</dbReference>
<keyword evidence="2" id="KW-0539">Nucleus</keyword>
<dbReference type="SUPFAM" id="SSF54928">
    <property type="entry name" value="RNA-binding domain, RBD"/>
    <property type="match status" value="1"/>
</dbReference>
<dbReference type="PROSITE" id="PS50890">
    <property type="entry name" value="PUA"/>
    <property type="match status" value="1"/>
</dbReference>
<dbReference type="InterPro" id="IPR035979">
    <property type="entry name" value="RBD_domain_sf"/>
</dbReference>
<gene>
    <name evidence="6" type="ORF">ADEAN_000693300</name>
</gene>
<accession>A0A7G2CHV3</accession>
<reference evidence="6 7" key="1">
    <citation type="submission" date="2020-08" db="EMBL/GenBank/DDBJ databases">
        <authorList>
            <person name="Newling K."/>
            <person name="Davey J."/>
            <person name="Forrester S."/>
        </authorList>
    </citation>
    <scope>NUCLEOTIDE SEQUENCE [LARGE SCALE GENOMIC DNA]</scope>
    <source>
        <strain evidence="7">Crithidia deanei Carvalho (ATCC PRA-265)</strain>
    </source>
</reference>
<dbReference type="AlphaFoldDB" id="A0A7G2CHV3"/>
<protein>
    <submittedName>
        <fullName evidence="6">RNA recognition motif. (A.k.a. RRM, RBD, or RNP domain), putative</fullName>
    </submittedName>
</protein>
<evidence type="ECO:0000259" key="5">
    <source>
        <dbReference type="PROSITE" id="PS50102"/>
    </source>
</evidence>
<comment type="subcellular location">
    <subcellularLocation>
        <location evidence="1">Nucleus</location>
    </subcellularLocation>
</comment>
<dbReference type="InterPro" id="IPR012677">
    <property type="entry name" value="Nucleotide-bd_a/b_plait_sf"/>
</dbReference>
<evidence type="ECO:0000256" key="3">
    <source>
        <dbReference type="PROSITE-ProRule" id="PRU00176"/>
    </source>
</evidence>
<dbReference type="InterPro" id="IPR051183">
    <property type="entry name" value="U1_U11-U12_snRNP_70-35kDa"/>
</dbReference>
<dbReference type="Gene3D" id="3.30.70.330">
    <property type="match status" value="1"/>
</dbReference>
<sequence length="253" mass="28523">MQTTSSDIAARKEAYEKRLEAHRLWKKEFFQSRPPPQPLGRLHRSPEPLKKGVGVGCAMKRARELIREEGSSSKAVRPEAVLVSSTPKEELDEKRAQWIAQLSGELIQWNPLLDVKILSDPRRTVIMANLHPETVENELQSFANQFGRVTSLRIIRNAKTGRSKRYAFVEFGLVGEASQAVSFSQKKRLKGHAIIIDFEKGRQPNFLPKRLSAVKDFLPKANGTGANPEEDGKVVKDAKQQEMDDILNSLLDD</sequence>
<dbReference type="GO" id="GO:0000398">
    <property type="term" value="P:mRNA splicing, via spliceosome"/>
    <property type="evidence" value="ECO:0007669"/>
    <property type="project" value="TreeGrafter"/>
</dbReference>
<dbReference type="PANTHER" id="PTHR13952">
    <property type="entry name" value="U1 SMALL NUCLEAR RIBONUCLEOPROTEIN 70 KD"/>
    <property type="match status" value="1"/>
</dbReference>
<dbReference type="GO" id="GO:0071011">
    <property type="term" value="C:precatalytic spliceosome"/>
    <property type="evidence" value="ECO:0007669"/>
    <property type="project" value="TreeGrafter"/>
</dbReference>
<feature type="region of interest" description="Disordered" evidence="4">
    <location>
        <begin position="219"/>
        <end position="238"/>
    </location>
</feature>
<name>A0A7G2CHV3_9TRYP</name>
<evidence type="ECO:0000256" key="2">
    <source>
        <dbReference type="ARBA" id="ARBA00023242"/>
    </source>
</evidence>
<dbReference type="PROSITE" id="PS50102">
    <property type="entry name" value="RRM"/>
    <property type="match status" value="1"/>
</dbReference>
<dbReference type="SMART" id="SM00360">
    <property type="entry name" value="RRM"/>
    <property type="match status" value="1"/>
</dbReference>
<organism evidence="6 7">
    <name type="scientific">Angomonas deanei</name>
    <dbReference type="NCBI Taxonomy" id="59799"/>
    <lineage>
        <taxon>Eukaryota</taxon>
        <taxon>Discoba</taxon>
        <taxon>Euglenozoa</taxon>
        <taxon>Kinetoplastea</taxon>
        <taxon>Metakinetoplastina</taxon>
        <taxon>Trypanosomatida</taxon>
        <taxon>Trypanosomatidae</taxon>
        <taxon>Strigomonadinae</taxon>
        <taxon>Angomonas</taxon>
    </lineage>
</organism>
<dbReference type="InterPro" id="IPR000504">
    <property type="entry name" value="RRM_dom"/>
</dbReference>
<evidence type="ECO:0000256" key="1">
    <source>
        <dbReference type="ARBA" id="ARBA00004123"/>
    </source>
</evidence>
<dbReference type="GO" id="GO:0017069">
    <property type="term" value="F:snRNA binding"/>
    <property type="evidence" value="ECO:0007669"/>
    <property type="project" value="TreeGrafter"/>
</dbReference>
<dbReference type="VEuPathDB" id="TriTrypDB:ADEAN_000693300"/>
<evidence type="ECO:0000313" key="7">
    <source>
        <dbReference type="Proteomes" id="UP000515908"/>
    </source>
</evidence>